<feature type="transmembrane region" description="Helical" evidence="1">
    <location>
        <begin position="37"/>
        <end position="56"/>
    </location>
</feature>
<dbReference type="Pfam" id="PF13346">
    <property type="entry name" value="ABC2_membrane_5"/>
    <property type="match status" value="1"/>
</dbReference>
<dbReference type="EMBL" id="FMHG01000001">
    <property type="protein sequence ID" value="SCJ37908.1"/>
    <property type="molecule type" value="Genomic_DNA"/>
</dbReference>
<organism evidence="2">
    <name type="scientific">uncultured Anaerotruncus sp</name>
    <dbReference type="NCBI Taxonomy" id="905011"/>
    <lineage>
        <taxon>Bacteria</taxon>
        <taxon>Bacillati</taxon>
        <taxon>Bacillota</taxon>
        <taxon>Clostridia</taxon>
        <taxon>Eubacteriales</taxon>
        <taxon>Oscillospiraceae</taxon>
        <taxon>Anaerotruncus</taxon>
        <taxon>environmental samples</taxon>
    </lineage>
</organism>
<dbReference type="InterPro" id="IPR025699">
    <property type="entry name" value="ABC2_memb-like"/>
</dbReference>
<evidence type="ECO:0000313" key="2">
    <source>
        <dbReference type="EMBL" id="SCJ37908.1"/>
    </source>
</evidence>
<feature type="transmembrane region" description="Helical" evidence="1">
    <location>
        <begin position="114"/>
        <end position="137"/>
    </location>
</feature>
<keyword evidence="1" id="KW-1133">Transmembrane helix</keyword>
<name>A0A1C6FXW2_9FIRM</name>
<dbReference type="AlphaFoldDB" id="A0A1C6FXW2"/>
<dbReference type="PANTHER" id="PTHR41309:SF2">
    <property type="entry name" value="MEMBRANE PROTEIN"/>
    <property type="match status" value="1"/>
</dbReference>
<keyword evidence="1" id="KW-0812">Transmembrane</keyword>
<feature type="transmembrane region" description="Helical" evidence="1">
    <location>
        <begin position="77"/>
        <end position="102"/>
    </location>
</feature>
<accession>A0A1C6FXW2</accession>
<feature type="transmembrane region" description="Helical" evidence="1">
    <location>
        <begin position="179"/>
        <end position="199"/>
    </location>
</feature>
<keyword evidence="1" id="KW-0472">Membrane</keyword>
<evidence type="ECO:0000256" key="1">
    <source>
        <dbReference type="SAM" id="Phobius"/>
    </source>
</evidence>
<reference evidence="2" key="1">
    <citation type="submission" date="2015-09" db="EMBL/GenBank/DDBJ databases">
        <authorList>
            <consortium name="Pathogen Informatics"/>
        </authorList>
    </citation>
    <scope>NUCLEOTIDE SEQUENCE</scope>
    <source>
        <strain evidence="2">2789STDY5834896</strain>
    </source>
</reference>
<gene>
    <name evidence="2" type="ORF">SAMEA3545359_00151</name>
</gene>
<dbReference type="PANTHER" id="PTHR41309">
    <property type="entry name" value="MEMBRANE PROTEIN-RELATED"/>
    <property type="match status" value="1"/>
</dbReference>
<evidence type="ECO:0008006" key="3">
    <source>
        <dbReference type="Google" id="ProtNLM"/>
    </source>
</evidence>
<protein>
    <recommendedName>
        <fullName evidence="3">ABC-2 family transporter protein</fullName>
    </recommendedName>
</protein>
<proteinExistence type="predicted"/>
<feature type="transmembrane region" description="Helical" evidence="1">
    <location>
        <begin position="9"/>
        <end position="31"/>
    </location>
</feature>
<sequence>MKGLILKDIYIFGSNIKLYIIYFAFFGVFSFFSDASFFYGIVMMMLTLLSITAASYDDMAHWPRFAVSMPLSRGQIVTARYLFMFIMTGSAAVLLSIFNVVFSFFKTGITLIEGFAVIGATGSVGLLAGFVILPILYKMGAERARILMILVMMVPYAALMLANALGVKLPAWLMHMPPAVYVALVLALLVGGGLISFGVSRNIFEKKDL</sequence>
<feature type="transmembrane region" description="Helical" evidence="1">
    <location>
        <begin position="146"/>
        <end position="167"/>
    </location>
</feature>